<reference evidence="1" key="1">
    <citation type="submission" date="2017-07" db="EMBL/GenBank/DDBJ databases">
        <title>Taro Niue Genome Assembly and Annotation.</title>
        <authorList>
            <person name="Atibalentja N."/>
            <person name="Keating K."/>
            <person name="Fields C.J."/>
        </authorList>
    </citation>
    <scope>NUCLEOTIDE SEQUENCE</scope>
    <source>
        <strain evidence="1">Niue_2</strain>
        <tissue evidence="1">Leaf</tissue>
    </source>
</reference>
<evidence type="ECO:0000313" key="1">
    <source>
        <dbReference type="EMBL" id="MQL78152.1"/>
    </source>
</evidence>
<accession>A0A843TZA8</accession>
<dbReference type="Proteomes" id="UP000652761">
    <property type="component" value="Unassembled WGS sequence"/>
</dbReference>
<sequence>MRAIPCDVPSHWSTIPYVKFNRRMVLSKLLGIEFYSRDFIRILTKGILNVEEGRMENLVEEGRMEYPVEEGRMENLVYFLLCLLPGLIFLKLDRKPRCCKTCLL</sequence>
<name>A0A843TZA8_COLES</name>
<proteinExistence type="predicted"/>
<gene>
    <name evidence="1" type="ORF">Taro_010574</name>
</gene>
<dbReference type="AlphaFoldDB" id="A0A843TZA8"/>
<evidence type="ECO:0000313" key="2">
    <source>
        <dbReference type="Proteomes" id="UP000652761"/>
    </source>
</evidence>
<dbReference type="EMBL" id="NMUH01000384">
    <property type="protein sequence ID" value="MQL78152.1"/>
    <property type="molecule type" value="Genomic_DNA"/>
</dbReference>
<comment type="caution">
    <text evidence="1">The sequence shown here is derived from an EMBL/GenBank/DDBJ whole genome shotgun (WGS) entry which is preliminary data.</text>
</comment>
<organism evidence="1 2">
    <name type="scientific">Colocasia esculenta</name>
    <name type="common">Wild taro</name>
    <name type="synonym">Arum esculentum</name>
    <dbReference type="NCBI Taxonomy" id="4460"/>
    <lineage>
        <taxon>Eukaryota</taxon>
        <taxon>Viridiplantae</taxon>
        <taxon>Streptophyta</taxon>
        <taxon>Embryophyta</taxon>
        <taxon>Tracheophyta</taxon>
        <taxon>Spermatophyta</taxon>
        <taxon>Magnoliopsida</taxon>
        <taxon>Liliopsida</taxon>
        <taxon>Araceae</taxon>
        <taxon>Aroideae</taxon>
        <taxon>Colocasieae</taxon>
        <taxon>Colocasia</taxon>
    </lineage>
</organism>
<keyword evidence="2" id="KW-1185">Reference proteome</keyword>
<protein>
    <submittedName>
        <fullName evidence="1">Uncharacterized protein</fullName>
    </submittedName>
</protein>